<evidence type="ECO:0000256" key="2">
    <source>
        <dbReference type="ARBA" id="ARBA00006184"/>
    </source>
</evidence>
<dbReference type="SMART" id="SM00382">
    <property type="entry name" value="AAA"/>
    <property type="match status" value="1"/>
</dbReference>
<dbReference type="InterPro" id="IPR036390">
    <property type="entry name" value="WH_DNA-bd_sf"/>
</dbReference>
<evidence type="ECO:0000313" key="11">
    <source>
        <dbReference type="EMBL" id="CAG9771394.1"/>
    </source>
</evidence>
<protein>
    <recommendedName>
        <fullName evidence="7">Cell division control protein</fullName>
    </recommendedName>
</protein>
<feature type="domain" description="AAA+ ATPase" evidence="9">
    <location>
        <begin position="191"/>
        <end position="336"/>
    </location>
</feature>
<reference evidence="11" key="1">
    <citation type="submission" date="2022-01" db="EMBL/GenBank/DDBJ databases">
        <authorList>
            <person name="King R."/>
        </authorList>
    </citation>
    <scope>NUCLEOTIDE SEQUENCE</scope>
</reference>
<dbReference type="InterPro" id="IPR036388">
    <property type="entry name" value="WH-like_DNA-bd_sf"/>
</dbReference>
<keyword evidence="3" id="KW-0132">Cell division</keyword>
<dbReference type="CDD" id="cd00009">
    <property type="entry name" value="AAA"/>
    <property type="match status" value="1"/>
</dbReference>
<dbReference type="InterPro" id="IPR027417">
    <property type="entry name" value="P-loop_NTPase"/>
</dbReference>
<evidence type="ECO:0000256" key="1">
    <source>
        <dbReference type="ARBA" id="ARBA00004123"/>
    </source>
</evidence>
<dbReference type="GO" id="GO:0005634">
    <property type="term" value="C:nucleus"/>
    <property type="evidence" value="ECO:0007669"/>
    <property type="project" value="UniProtKB-SubCell"/>
</dbReference>
<dbReference type="AlphaFoldDB" id="A0A9N9MTV7"/>
<feature type="domain" description="Cdc6 C-terminal" evidence="10">
    <location>
        <begin position="458"/>
        <end position="538"/>
    </location>
</feature>
<dbReference type="EMBL" id="OU892283">
    <property type="protein sequence ID" value="CAG9771394.1"/>
    <property type="molecule type" value="Genomic_DNA"/>
</dbReference>
<comment type="similarity">
    <text evidence="2 7">Belongs to the CDC6/cdc18 family.</text>
</comment>
<keyword evidence="12" id="KW-1185">Reference proteome</keyword>
<dbReference type="PANTHER" id="PTHR10763">
    <property type="entry name" value="CELL DIVISION CONTROL PROTEIN 6-RELATED"/>
    <property type="match status" value="1"/>
</dbReference>
<dbReference type="CDD" id="cd08768">
    <property type="entry name" value="Cdc6_C"/>
    <property type="match status" value="1"/>
</dbReference>
<comment type="subcellular location">
    <subcellularLocation>
        <location evidence="1 7">Nucleus</location>
    </subcellularLocation>
</comment>
<evidence type="ECO:0000256" key="5">
    <source>
        <dbReference type="ARBA" id="ARBA00023242"/>
    </source>
</evidence>
<dbReference type="GO" id="GO:0016887">
    <property type="term" value="F:ATP hydrolysis activity"/>
    <property type="evidence" value="ECO:0007669"/>
    <property type="project" value="InterPro"/>
</dbReference>
<dbReference type="Gene3D" id="3.40.50.300">
    <property type="entry name" value="P-loop containing nucleotide triphosphate hydrolases"/>
    <property type="match status" value="1"/>
</dbReference>
<dbReference type="GO" id="GO:0051301">
    <property type="term" value="P:cell division"/>
    <property type="evidence" value="ECO:0007669"/>
    <property type="project" value="UniProtKB-UniRule"/>
</dbReference>
<dbReference type="PANTHER" id="PTHR10763:SF26">
    <property type="entry name" value="CELL DIVISION CONTROL PROTEIN 6 HOMOLOG"/>
    <property type="match status" value="1"/>
</dbReference>
<gene>
    <name evidence="11" type="ORF">CEUTPL_LOCUS11829</name>
</gene>
<dbReference type="Gene3D" id="1.10.10.10">
    <property type="entry name" value="Winged helix-like DNA-binding domain superfamily/Winged helix DNA-binding domain"/>
    <property type="match status" value="1"/>
</dbReference>
<dbReference type="InterPro" id="IPR015163">
    <property type="entry name" value="Cdc6_C"/>
</dbReference>
<accession>A0A9N9MTV7</accession>
<dbReference type="FunFam" id="3.40.50.300:FF:000547">
    <property type="entry name" value="Cell division control protein"/>
    <property type="match status" value="1"/>
</dbReference>
<dbReference type="SMART" id="SM01074">
    <property type="entry name" value="Cdc6_C"/>
    <property type="match status" value="1"/>
</dbReference>
<evidence type="ECO:0000256" key="3">
    <source>
        <dbReference type="ARBA" id="ARBA00022618"/>
    </source>
</evidence>
<dbReference type="GO" id="GO:0006270">
    <property type="term" value="P:DNA replication initiation"/>
    <property type="evidence" value="ECO:0007669"/>
    <property type="project" value="UniProtKB-UniRule"/>
</dbReference>
<keyword evidence="6" id="KW-0131">Cell cycle</keyword>
<dbReference type="SUPFAM" id="SSF52540">
    <property type="entry name" value="P-loop containing nucleoside triphosphate hydrolases"/>
    <property type="match status" value="1"/>
</dbReference>
<dbReference type="Pfam" id="PF13401">
    <property type="entry name" value="AAA_22"/>
    <property type="match status" value="1"/>
</dbReference>
<keyword evidence="4" id="KW-0235">DNA replication</keyword>
<evidence type="ECO:0000259" key="10">
    <source>
        <dbReference type="SMART" id="SM01074"/>
    </source>
</evidence>
<comment type="function">
    <text evidence="7">Involved in the initiation of DNA replication. Also participates in checkpoint controls that ensure DNA replication is completed before mitosis is initiated.</text>
</comment>
<feature type="compositionally biased region" description="Polar residues" evidence="8">
    <location>
        <begin position="47"/>
        <end position="62"/>
    </location>
</feature>
<dbReference type="SUPFAM" id="SSF46785">
    <property type="entry name" value="Winged helix' DNA-binding domain"/>
    <property type="match status" value="1"/>
</dbReference>
<dbReference type="InterPro" id="IPR003593">
    <property type="entry name" value="AAA+_ATPase"/>
</dbReference>
<feature type="region of interest" description="Disordered" evidence="8">
    <location>
        <begin position="1"/>
        <end position="81"/>
    </location>
</feature>
<dbReference type="Proteomes" id="UP001152799">
    <property type="component" value="Chromosome 7"/>
</dbReference>
<organism evidence="11 12">
    <name type="scientific">Ceutorhynchus assimilis</name>
    <name type="common">cabbage seed weevil</name>
    <dbReference type="NCBI Taxonomy" id="467358"/>
    <lineage>
        <taxon>Eukaryota</taxon>
        <taxon>Metazoa</taxon>
        <taxon>Ecdysozoa</taxon>
        <taxon>Arthropoda</taxon>
        <taxon>Hexapoda</taxon>
        <taxon>Insecta</taxon>
        <taxon>Pterygota</taxon>
        <taxon>Neoptera</taxon>
        <taxon>Endopterygota</taxon>
        <taxon>Coleoptera</taxon>
        <taxon>Polyphaga</taxon>
        <taxon>Cucujiformia</taxon>
        <taxon>Curculionidae</taxon>
        <taxon>Ceutorhynchinae</taxon>
        <taxon>Ceutorhynchus</taxon>
    </lineage>
</organism>
<dbReference type="Gene3D" id="1.10.8.60">
    <property type="match status" value="1"/>
</dbReference>
<name>A0A9N9MTV7_9CUCU</name>
<dbReference type="PIRSF" id="PIRSF001767">
    <property type="entry name" value="Cdc6"/>
    <property type="match status" value="1"/>
</dbReference>
<evidence type="ECO:0000256" key="4">
    <source>
        <dbReference type="ARBA" id="ARBA00022705"/>
    </source>
</evidence>
<dbReference type="InterPro" id="IPR016314">
    <property type="entry name" value="Cdc6/18"/>
</dbReference>
<evidence type="ECO:0000259" key="9">
    <source>
        <dbReference type="SMART" id="SM00382"/>
    </source>
</evidence>
<dbReference type="GO" id="GO:0003688">
    <property type="term" value="F:DNA replication origin binding"/>
    <property type="evidence" value="ECO:0007669"/>
    <property type="project" value="TreeGrafter"/>
</dbReference>
<keyword evidence="5 7" id="KW-0539">Nucleus</keyword>
<dbReference type="InterPro" id="IPR054425">
    <property type="entry name" value="Cdc6_ORC1-like_ATPase_lid"/>
</dbReference>
<dbReference type="GO" id="GO:0033314">
    <property type="term" value="P:mitotic DNA replication checkpoint signaling"/>
    <property type="evidence" value="ECO:0007669"/>
    <property type="project" value="TreeGrafter"/>
</dbReference>
<dbReference type="FunFam" id="1.10.10.10:FF:000265">
    <property type="entry name" value="Cell division control protein"/>
    <property type="match status" value="1"/>
</dbReference>
<dbReference type="OrthoDB" id="1926878at2759"/>
<dbReference type="InterPro" id="IPR049945">
    <property type="entry name" value="AAA_22"/>
</dbReference>
<sequence>MKRVTRASSRKSILKEPNESPINFSRTRKPPKRMVSSSESDSEDESLFSNSKPLQRTPTKQKASLDHSEMAHLSVTPPKQKKLLNSEVATTPSSLLRKLALTSPAKKCNESATKKSLFSQDSQENNVKLNRAVKKINKTNEVPKTVIEKPKSQYQNARKALHSQFPTEMPGREKEIEEIKEFIAGHLEEGTSGSIYISGCPGTGKTASLNLILDENYIASQVVKIYINCTAIKSATAVYARLNKELQIKVTGKSEKDNLSAFEKHLKKKHKTILIVLDEIDQLETKNHSILYTIFEWPSHPNSKMILIGIANALDLTDRMLPRLKARCELQPKLLHFAPYTKEQIVDIFTSRLKAAGVLDVFSPVALQMLAGKVASISGDVRRALDIGRRVVELIDENKKGDILKSVENSTNELLDAQDCKKVNLQEVFSILNHVYGTSQNLTDDNEETFPLQQKIIICSLLLMLRKAKNKEITIGKLHEVYSKVCSKRNLTAVDQAEFVGLCSLIETRGILKVSGRKEPRMHKVTLEWNENEVLEALKDKQLMSSILQDEYLGIF</sequence>
<evidence type="ECO:0000256" key="8">
    <source>
        <dbReference type="SAM" id="MobiDB-lite"/>
    </source>
</evidence>
<evidence type="ECO:0000256" key="7">
    <source>
        <dbReference type="PIRNR" id="PIRNR001767"/>
    </source>
</evidence>
<dbReference type="Pfam" id="PF09079">
    <property type="entry name" value="WHD_Cdc6"/>
    <property type="match status" value="1"/>
</dbReference>
<proteinExistence type="inferred from homology"/>
<evidence type="ECO:0000313" key="12">
    <source>
        <dbReference type="Proteomes" id="UP001152799"/>
    </source>
</evidence>
<dbReference type="InterPro" id="IPR050311">
    <property type="entry name" value="ORC1/CDC6"/>
</dbReference>
<evidence type="ECO:0000256" key="6">
    <source>
        <dbReference type="ARBA" id="ARBA00023306"/>
    </source>
</evidence>
<dbReference type="Pfam" id="PF22606">
    <property type="entry name" value="Cdc6-ORC-like_ATPase_lid"/>
    <property type="match status" value="1"/>
</dbReference>